<sequence length="173" mass="18844">MNKIFMTQLRGLLEKTADQEETMEDAARAAAQSIAAGGRFFLHGTGELKGIEAQAFDGADPLPGAVRLTSAEDAGPMEMVWLFADSAESIRPLTENILENGGHVLLVTPEAVEDLPPGSFSLATGVTRGLIPEESGKRTGRPHLLVSLHLYYDLLFLLREILEENDLLEEIEE</sequence>
<evidence type="ECO:0000259" key="1">
    <source>
        <dbReference type="Pfam" id="PF10740"/>
    </source>
</evidence>
<comment type="caution">
    <text evidence="2">The sequence shown here is derived from an EMBL/GenBank/DDBJ whole genome shotgun (WGS) entry which is preliminary data.</text>
</comment>
<protein>
    <recommendedName>
        <fullName evidence="1">DUF2529 domain-containing protein</fullName>
    </recommendedName>
</protein>
<dbReference type="EMBL" id="PVNS01000006">
    <property type="protein sequence ID" value="PRO65742.1"/>
    <property type="molecule type" value="Genomic_DNA"/>
</dbReference>
<proteinExistence type="predicted"/>
<keyword evidence="3" id="KW-1185">Reference proteome</keyword>
<dbReference type="RefSeq" id="WP_105958839.1">
    <property type="nucleotide sequence ID" value="NZ_PVNS01000006.1"/>
</dbReference>
<dbReference type="Proteomes" id="UP000243650">
    <property type="component" value="Unassembled WGS sequence"/>
</dbReference>
<name>A0A2P6MHH8_ALKUR</name>
<dbReference type="Pfam" id="PF10740">
    <property type="entry name" value="DUF2529"/>
    <property type="match status" value="1"/>
</dbReference>
<dbReference type="Gene3D" id="3.40.50.10490">
    <property type="entry name" value="Glucose-6-phosphate isomerase like protein, domain 1"/>
    <property type="match status" value="1"/>
</dbReference>
<dbReference type="InterPro" id="IPR019676">
    <property type="entry name" value="DUF2529"/>
</dbReference>
<evidence type="ECO:0000313" key="2">
    <source>
        <dbReference type="EMBL" id="PRO65742.1"/>
    </source>
</evidence>
<feature type="domain" description="DUF2529" evidence="1">
    <location>
        <begin position="1"/>
        <end position="162"/>
    </location>
</feature>
<gene>
    <name evidence="2" type="ORF">C6I21_07535</name>
</gene>
<organism evidence="2 3">
    <name type="scientific">Alkalicoccus urumqiensis</name>
    <name type="common">Bacillus urumqiensis</name>
    <dbReference type="NCBI Taxonomy" id="1548213"/>
    <lineage>
        <taxon>Bacteria</taxon>
        <taxon>Bacillati</taxon>
        <taxon>Bacillota</taxon>
        <taxon>Bacilli</taxon>
        <taxon>Bacillales</taxon>
        <taxon>Bacillaceae</taxon>
        <taxon>Alkalicoccus</taxon>
    </lineage>
</organism>
<dbReference type="OrthoDB" id="2737584at2"/>
<reference evidence="2 3" key="1">
    <citation type="submission" date="2018-03" db="EMBL/GenBank/DDBJ databases">
        <title>Bacillus urumqiensis sp. nov., a moderately haloalkaliphilic bacterium isolated from a salt lake.</title>
        <authorList>
            <person name="Zhao B."/>
            <person name="Liao Z."/>
        </authorList>
    </citation>
    <scope>NUCLEOTIDE SEQUENCE [LARGE SCALE GENOMIC DNA]</scope>
    <source>
        <strain evidence="2 3">BZ-SZ-XJ18</strain>
    </source>
</reference>
<accession>A0A2P6MHH8</accession>
<dbReference type="AlphaFoldDB" id="A0A2P6MHH8"/>
<evidence type="ECO:0000313" key="3">
    <source>
        <dbReference type="Proteomes" id="UP000243650"/>
    </source>
</evidence>